<protein>
    <submittedName>
        <fullName evidence="1">Uncharacterized protein</fullName>
    </submittedName>
</protein>
<evidence type="ECO:0000313" key="1">
    <source>
        <dbReference type="EMBL" id="CAD7641247.1"/>
    </source>
</evidence>
<keyword evidence="2" id="KW-1185">Reference proteome</keyword>
<dbReference type="InterPro" id="IPR019412">
    <property type="entry name" value="IML2/TPR_39"/>
</dbReference>
<proteinExistence type="predicted"/>
<dbReference type="InterPro" id="IPR011990">
    <property type="entry name" value="TPR-like_helical_dom_sf"/>
</dbReference>
<gene>
    <name evidence="1" type="ORF">ONB1V03_LOCUS2998</name>
</gene>
<dbReference type="OrthoDB" id="6482300at2759"/>
<dbReference type="Gene3D" id="1.25.40.10">
    <property type="entry name" value="Tetratricopeptide repeat domain"/>
    <property type="match status" value="2"/>
</dbReference>
<dbReference type="AlphaFoldDB" id="A0A7R9LIW6"/>
<dbReference type="Pfam" id="PF10300">
    <property type="entry name" value="Iml2-TPR_39"/>
    <property type="match status" value="2"/>
</dbReference>
<dbReference type="Pfam" id="PF13174">
    <property type="entry name" value="TPR_6"/>
    <property type="match status" value="2"/>
</dbReference>
<dbReference type="PANTHER" id="PTHR31859">
    <property type="entry name" value="TETRATRICOPEPTIDE REPEAT PROTEIN 39 FAMILY MEMBER"/>
    <property type="match status" value="1"/>
</dbReference>
<reference evidence="1" key="1">
    <citation type="submission" date="2020-11" db="EMBL/GenBank/DDBJ databases">
        <authorList>
            <person name="Tran Van P."/>
        </authorList>
    </citation>
    <scope>NUCLEOTIDE SEQUENCE</scope>
</reference>
<sequence length="726" mass="83746">MSENSSNKKSKNCDHLPIDESIRLAGDVFEHVMRNNGIEEALVTIEPYCDKSIYHCFVRTWYLILIALTTMEKDDVQKANKGIEDMVKLSNKYRKTGYCKVILRTRSQWESESSRLNYEAAVRLANGVSHLVISNVPPKILRVINFLGIKGVEKIGWSNLNRAAFELPGLSSQLARLARLLYWSYMEPHLCLGPINYDICKEILDKELEKYPQSRFDHVNSPEIETAISMYNRMMADTGMTYLRFIYFELMWCYGLVGDWDQCVAYAHKFRTGSLFSPAIATYMEAIFRYTKAVEINDSDEKHKATKLFEVVPGLRIRHVGKTITPEKMAIVSDGRIGREYSLPAQAALEMGLIEYELKNHEKAIELLNKCINEYSGYLSENIVHMRAFAALRELGVGNEKLGEDETKLEEYKKQWLKDIKIDLINFLGIKGVERTGWSNLNRAAFELPGLCSQLARLTRLLYWCYIEPHGCLGPVNHEICKEILNKELEKYPQNLILKMFSAKLLQLSGQIDTAIEMYNQILMTSQINFLRFVYFELMWCYALVGDWDQCIIYAEKFRTGSLFSPAMATYAEAVFRYTKAVETDDSDEKHRATKLFEVVPGLRIRHVGKTITPEKLAVVSDGRIGREFSLPAQAALEMGLIEYDMKNNDKAIELLNKCINEYSGYLNENYVHIRAFAALRELGVGNEKEGEDENKLEEYKKQWLKDIKIDRKKYDQLLETEEKQV</sequence>
<dbReference type="EMBL" id="CAJPVJ010000800">
    <property type="protein sequence ID" value="CAG2163422.1"/>
    <property type="molecule type" value="Genomic_DNA"/>
</dbReference>
<evidence type="ECO:0000313" key="2">
    <source>
        <dbReference type="Proteomes" id="UP000728032"/>
    </source>
</evidence>
<name>A0A7R9LIW6_9ACAR</name>
<dbReference type="SMART" id="SM00028">
    <property type="entry name" value="TPR"/>
    <property type="match status" value="2"/>
</dbReference>
<dbReference type="InterPro" id="IPR019734">
    <property type="entry name" value="TPR_rpt"/>
</dbReference>
<dbReference type="EMBL" id="OC915625">
    <property type="protein sequence ID" value="CAD7641247.1"/>
    <property type="molecule type" value="Genomic_DNA"/>
</dbReference>
<dbReference type="Proteomes" id="UP000728032">
    <property type="component" value="Unassembled WGS sequence"/>
</dbReference>
<dbReference type="SUPFAM" id="SSF48452">
    <property type="entry name" value="TPR-like"/>
    <property type="match status" value="1"/>
</dbReference>
<dbReference type="PANTHER" id="PTHR31859:SF1">
    <property type="entry name" value="TETRATRICOPEPTIDE REPEAT PROTEIN 39C"/>
    <property type="match status" value="1"/>
</dbReference>
<accession>A0A7R9LIW6</accession>
<organism evidence="1">
    <name type="scientific">Oppiella nova</name>
    <dbReference type="NCBI Taxonomy" id="334625"/>
    <lineage>
        <taxon>Eukaryota</taxon>
        <taxon>Metazoa</taxon>
        <taxon>Ecdysozoa</taxon>
        <taxon>Arthropoda</taxon>
        <taxon>Chelicerata</taxon>
        <taxon>Arachnida</taxon>
        <taxon>Acari</taxon>
        <taxon>Acariformes</taxon>
        <taxon>Sarcoptiformes</taxon>
        <taxon>Oribatida</taxon>
        <taxon>Brachypylina</taxon>
        <taxon>Oppioidea</taxon>
        <taxon>Oppiidae</taxon>
        <taxon>Oppiella</taxon>
    </lineage>
</organism>